<evidence type="ECO:0000313" key="7">
    <source>
        <dbReference type="Proteomes" id="UP000076925"/>
    </source>
</evidence>
<dbReference type="RefSeq" id="WP_066613357.1">
    <property type="nucleotide sequence ID" value="NZ_KQ976354.1"/>
</dbReference>
<dbReference type="Pfam" id="PF12770">
    <property type="entry name" value="CHAT"/>
    <property type="match status" value="1"/>
</dbReference>
<dbReference type="OrthoDB" id="9797911at2"/>
<evidence type="ECO:0000256" key="2">
    <source>
        <dbReference type="ARBA" id="ARBA00022803"/>
    </source>
</evidence>
<proteinExistence type="predicted"/>
<accession>A0A139WRQ2</accession>
<dbReference type="InterPro" id="IPR024983">
    <property type="entry name" value="CHAT_dom"/>
</dbReference>
<dbReference type="PANTHER" id="PTHR45641:SF19">
    <property type="entry name" value="NEPHROCYSTIN-3"/>
    <property type="match status" value="1"/>
</dbReference>
<dbReference type="InterPro" id="IPR011990">
    <property type="entry name" value="TPR-like_helical_dom_sf"/>
</dbReference>
<keyword evidence="7" id="KW-1185">Reference proteome</keyword>
<dbReference type="STRING" id="128403.WA1_09560"/>
<dbReference type="Proteomes" id="UP000076925">
    <property type="component" value="Unassembled WGS sequence"/>
</dbReference>
<dbReference type="EMBL" id="ANNX02000053">
    <property type="protein sequence ID" value="KYC35121.1"/>
    <property type="molecule type" value="Genomic_DNA"/>
</dbReference>
<feature type="domain" description="CHAT" evidence="5">
    <location>
        <begin position="873"/>
        <end position="1247"/>
    </location>
</feature>
<feature type="repeat" description="TPR" evidence="3">
    <location>
        <begin position="387"/>
        <end position="420"/>
    </location>
</feature>
<feature type="repeat" description="TPR" evidence="3">
    <location>
        <begin position="134"/>
        <end position="167"/>
    </location>
</feature>
<evidence type="ECO:0000259" key="5">
    <source>
        <dbReference type="Pfam" id="PF12770"/>
    </source>
</evidence>
<keyword evidence="2 3" id="KW-0802">TPR repeat</keyword>
<protein>
    <recommendedName>
        <fullName evidence="5">CHAT domain-containing protein</fullName>
    </recommendedName>
</protein>
<name>A0A139WRQ2_9CYAN</name>
<keyword evidence="1" id="KW-0677">Repeat</keyword>
<sequence>MTQIIEHLNTLNAQVFQLCQQGDLKQAVIVAKQAIMLAQSTQTTEHPAYCDSINNLAELYRMQGRYSEAEPLYQQALNTRKRLFGEEHIDVAQSLNNLAALYVSQGHYSQAEQYFLTVLNLWKLLLGDEHPQVLIVLNNLAEVYREQGRYQEAEILYLQIIKIQKNNPSEYEAHDIWRTLNNLAALYESQGRYQDAENKHLEAIERIQHLQGSEHHDVAVSLNNLAVLYDSQGRYFQAEENFLQALAIWKKLLGDEHAYIASTLNNIAGNYKEQGRYLEAEKKYVEALAMRKSVFGDEHPEVAASLSNLAEIYLLQGRYPEAEQNYLAAYSMRKRLLTSEHPDIAKNLNNLAVLYLHQGRYIQAEQLHLEALLMCERLRGKQNPDYADYLNNLGKLYQNQGRYSEAEQKYLEVLEIRKRVLGEEHPSIADSFNDLAEIYRLQGRYVQSEQMHLAALAMRKKLLGEKHPDVAASLNNLAVLYDTQFKYSQAESLFLEALAIVKVAFGERHPQIASSLSNLAAIYALQGRYLTAEQMHLEVLRIRKSLLGEEHPDVARSLNSLAEIDLWLGRYFEAERKYSEALELRKRLLGEEHPDVARSLNHLATILTASDRLEDALSYRIQASYINDKLISRVFAFSSDNDRFALIEKLRDNFNLFLSLIYQHLFDSDSTKQQALDFVLKRKALTTASLAAQNQALYSDRYPHLQDKFRQLGELNAQLVTLTFSASLFNNFTAYQEQLEKLEAQHDRLQKQLASEVPEIQLSEQLPNRFAVAEALPTDSILIEFVRFDVFDFHAVRAKGDKQWQTPRYLAFILPSRQPDAVQTIDLGEVEPVDNLIQVFHSQVSDATKKTLAWGQEASLPKSQITPYASTTAIQLSQRLFQPILEGIRGYKHLIFAPDGNLNLLPFQTLPVDETGTHLLMDEYTISYLGVGREILRSRVQTTRTANTSIIIADPDFDLASEPTRWGVGKSSQSTQVETAIASQQSSNEEFINTLDGNLLSRAHGTRFLGESVAKKLKDVRLYVGTEALETHLTTQECPKIMLIATHGLFLPDIQQEPPKVGNQEFEHFALSTVKNPMMRSGVALAGANTWLSGGTLPREAGKGFVLAQDIASLDLWGNELTVLSACDTGRGDIKIGEGVFGLRRAFAVAGAKTLVMSLWKVPDTATALLMERFFDNLQHSMNRAEALQNAQNYIRKLTVKELRQSSLGIEVLEELLSVNKLSQQTKEQDTPLEHPFYWGAWICQGNTDRLEVEQKPSATQFNFT</sequence>
<keyword evidence="4" id="KW-0175">Coiled coil</keyword>
<dbReference type="Pfam" id="PF13424">
    <property type="entry name" value="TPR_12"/>
    <property type="match status" value="7"/>
</dbReference>
<evidence type="ECO:0000313" key="6">
    <source>
        <dbReference type="EMBL" id="KYC35121.1"/>
    </source>
</evidence>
<feature type="repeat" description="TPR" evidence="3">
    <location>
        <begin position="50"/>
        <end position="83"/>
    </location>
</feature>
<reference evidence="6 7" key="1">
    <citation type="journal article" date="2013" name="Genome Biol. Evol.">
        <title>Genomes of Stigonematalean cyanobacteria (subsection V) and the evolution of oxygenic photosynthesis from prokaryotes to plastids.</title>
        <authorList>
            <person name="Dagan T."/>
            <person name="Roettger M."/>
            <person name="Stucken K."/>
            <person name="Landan G."/>
            <person name="Koch R."/>
            <person name="Major P."/>
            <person name="Gould S.B."/>
            <person name="Goremykin V.V."/>
            <person name="Rippka R."/>
            <person name="Tandeau de Marsac N."/>
            <person name="Gugger M."/>
            <person name="Lockhart P.J."/>
            <person name="Allen J.F."/>
            <person name="Brune I."/>
            <person name="Maus I."/>
            <person name="Puhler A."/>
            <person name="Martin W.F."/>
        </authorList>
    </citation>
    <scope>NUCLEOTIDE SEQUENCE [LARGE SCALE GENOMIC DNA]</scope>
    <source>
        <strain evidence="6 7">PCC 7110</strain>
    </source>
</reference>
<dbReference type="SMART" id="SM00028">
    <property type="entry name" value="TPR"/>
    <property type="match status" value="14"/>
</dbReference>
<evidence type="ECO:0000256" key="1">
    <source>
        <dbReference type="ARBA" id="ARBA00022737"/>
    </source>
</evidence>
<dbReference type="AlphaFoldDB" id="A0A139WRQ2"/>
<evidence type="ECO:0000256" key="4">
    <source>
        <dbReference type="SAM" id="Coils"/>
    </source>
</evidence>
<dbReference type="PRINTS" id="PR00381">
    <property type="entry name" value="KINESINLIGHT"/>
</dbReference>
<dbReference type="PROSITE" id="PS50005">
    <property type="entry name" value="TPR"/>
    <property type="match status" value="3"/>
</dbReference>
<comment type="caution">
    <text evidence="6">The sequence shown here is derived from an EMBL/GenBank/DDBJ whole genome shotgun (WGS) entry which is preliminary data.</text>
</comment>
<dbReference type="Pfam" id="PF13176">
    <property type="entry name" value="TPR_7"/>
    <property type="match status" value="1"/>
</dbReference>
<dbReference type="PANTHER" id="PTHR45641">
    <property type="entry name" value="TETRATRICOPEPTIDE REPEAT PROTEIN (AFU_ORTHOLOGUE AFUA_6G03870)"/>
    <property type="match status" value="1"/>
</dbReference>
<feature type="coiled-coil region" evidence="4">
    <location>
        <begin position="725"/>
        <end position="752"/>
    </location>
</feature>
<dbReference type="InterPro" id="IPR019734">
    <property type="entry name" value="TPR_rpt"/>
</dbReference>
<evidence type="ECO:0000256" key="3">
    <source>
        <dbReference type="PROSITE-ProRule" id="PRU00339"/>
    </source>
</evidence>
<dbReference type="Gene3D" id="1.25.40.10">
    <property type="entry name" value="Tetratricopeptide repeat domain"/>
    <property type="match status" value="4"/>
</dbReference>
<dbReference type="SUPFAM" id="SSF48452">
    <property type="entry name" value="TPR-like"/>
    <property type="match status" value="3"/>
</dbReference>
<gene>
    <name evidence="6" type="ORF">WA1_09560</name>
</gene>
<organism evidence="6 7">
    <name type="scientific">Scytonema hofmannii PCC 7110</name>
    <dbReference type="NCBI Taxonomy" id="128403"/>
    <lineage>
        <taxon>Bacteria</taxon>
        <taxon>Bacillati</taxon>
        <taxon>Cyanobacteriota</taxon>
        <taxon>Cyanophyceae</taxon>
        <taxon>Nostocales</taxon>
        <taxon>Scytonemataceae</taxon>
        <taxon>Scytonema</taxon>
    </lineage>
</organism>